<keyword evidence="4" id="KW-1185">Reference proteome</keyword>
<keyword evidence="2" id="KW-1133">Transmembrane helix</keyword>
<evidence type="ECO:0000313" key="4">
    <source>
        <dbReference type="Proteomes" id="UP000831327"/>
    </source>
</evidence>
<sequence>MLPLWGVAAASVWMGRGMRGHAGVLLVAGVLAVVAATMPVYVVGNAASNWRLVALVGLTIVAGCRPASPFPVRPGAAAALAGALLVVGGLRTAGVGAVWWLARADLVAVQAVLARVSPGAAVLPVEQAPDLVRAAAVAPHRVFVGGTPLYWHLATLAVPWRDAFLPTLFTGRGKQPVRPRPPWDALAVPHGPPPSIHALALPGEVLRARLAADPKLYLWRYLAHWREDFGYVLVLNVDQPDQEGPVPPIAGLELVANEGFAQLWRIQPVPPPVGGQRPGRDRQTAEPLPRALARGNVSRILFSRESSPDRMIQSDRGLA</sequence>
<feature type="transmembrane region" description="Helical" evidence="2">
    <location>
        <begin position="76"/>
        <end position="102"/>
    </location>
</feature>
<keyword evidence="2" id="KW-0472">Membrane</keyword>
<protein>
    <submittedName>
        <fullName evidence="3">Uncharacterized protein</fullName>
    </submittedName>
</protein>
<evidence type="ECO:0000313" key="3">
    <source>
        <dbReference type="EMBL" id="BDG74778.1"/>
    </source>
</evidence>
<proteinExistence type="predicted"/>
<reference evidence="3 4" key="1">
    <citation type="journal article" date="2016" name="Microbes Environ.">
        <title>Phylogenetically diverse aerobic anoxygenic phototrophic bacteria isolated from epilithic biofilms in Tama river, Japan.</title>
        <authorList>
            <person name="Hirose S."/>
            <person name="Matsuura K."/>
            <person name="Haruta S."/>
        </authorList>
    </citation>
    <scope>NUCLEOTIDE SEQUENCE [LARGE SCALE GENOMIC DNA]</scope>
    <source>
        <strain evidence="3 4">S08</strain>
    </source>
</reference>
<accession>A0ABM7Y9S5</accession>
<organism evidence="3 4">
    <name type="scientific">Roseomonas fluvialis</name>
    <dbReference type="NCBI Taxonomy" id="1750527"/>
    <lineage>
        <taxon>Bacteria</taxon>
        <taxon>Pseudomonadati</taxon>
        <taxon>Pseudomonadota</taxon>
        <taxon>Alphaproteobacteria</taxon>
        <taxon>Acetobacterales</taxon>
        <taxon>Roseomonadaceae</taxon>
        <taxon>Roseomonas</taxon>
    </lineage>
</organism>
<evidence type="ECO:0000256" key="1">
    <source>
        <dbReference type="SAM" id="MobiDB-lite"/>
    </source>
</evidence>
<keyword evidence="2" id="KW-0812">Transmembrane</keyword>
<gene>
    <name evidence="3" type="ORF">Rmf_47070</name>
</gene>
<dbReference type="EMBL" id="AP025637">
    <property type="protein sequence ID" value="BDG74778.1"/>
    <property type="molecule type" value="Genomic_DNA"/>
</dbReference>
<dbReference type="Proteomes" id="UP000831327">
    <property type="component" value="Chromosome"/>
</dbReference>
<feature type="transmembrane region" description="Helical" evidence="2">
    <location>
        <begin position="21"/>
        <end position="42"/>
    </location>
</feature>
<name>A0ABM7Y9S5_9PROT</name>
<feature type="region of interest" description="Disordered" evidence="1">
    <location>
        <begin position="269"/>
        <end position="289"/>
    </location>
</feature>
<evidence type="ECO:0000256" key="2">
    <source>
        <dbReference type="SAM" id="Phobius"/>
    </source>
</evidence>